<dbReference type="EMBL" id="ML996699">
    <property type="protein sequence ID" value="KAF2398906.1"/>
    <property type="molecule type" value="Genomic_DNA"/>
</dbReference>
<evidence type="ECO:0000313" key="3">
    <source>
        <dbReference type="Proteomes" id="UP000799640"/>
    </source>
</evidence>
<name>A0A6G1HSR7_9PEZI</name>
<accession>A0A6G1HSR7</accession>
<dbReference type="Proteomes" id="UP000799640">
    <property type="component" value="Unassembled WGS sequence"/>
</dbReference>
<keyword evidence="3" id="KW-1185">Reference proteome</keyword>
<feature type="region of interest" description="Disordered" evidence="1">
    <location>
        <begin position="297"/>
        <end position="338"/>
    </location>
</feature>
<proteinExistence type="predicted"/>
<feature type="compositionally biased region" description="Low complexity" evidence="1">
    <location>
        <begin position="222"/>
        <end position="231"/>
    </location>
</feature>
<evidence type="ECO:0000256" key="1">
    <source>
        <dbReference type="SAM" id="MobiDB-lite"/>
    </source>
</evidence>
<reference evidence="2" key="1">
    <citation type="journal article" date="2020" name="Stud. Mycol.">
        <title>101 Dothideomycetes genomes: a test case for predicting lifestyles and emergence of pathogens.</title>
        <authorList>
            <person name="Haridas S."/>
            <person name="Albert R."/>
            <person name="Binder M."/>
            <person name="Bloem J."/>
            <person name="Labutti K."/>
            <person name="Salamov A."/>
            <person name="Andreopoulos B."/>
            <person name="Baker S."/>
            <person name="Barry K."/>
            <person name="Bills G."/>
            <person name="Bluhm B."/>
            <person name="Cannon C."/>
            <person name="Castanera R."/>
            <person name="Culley D."/>
            <person name="Daum C."/>
            <person name="Ezra D."/>
            <person name="Gonzalez J."/>
            <person name="Henrissat B."/>
            <person name="Kuo A."/>
            <person name="Liang C."/>
            <person name="Lipzen A."/>
            <person name="Lutzoni F."/>
            <person name="Magnuson J."/>
            <person name="Mondo S."/>
            <person name="Nolan M."/>
            <person name="Ohm R."/>
            <person name="Pangilinan J."/>
            <person name="Park H.-J."/>
            <person name="Ramirez L."/>
            <person name="Alfaro M."/>
            <person name="Sun H."/>
            <person name="Tritt A."/>
            <person name="Yoshinaga Y."/>
            <person name="Zwiers L.-H."/>
            <person name="Turgeon B."/>
            <person name="Goodwin S."/>
            <person name="Spatafora J."/>
            <person name="Crous P."/>
            <person name="Grigoriev I."/>
        </authorList>
    </citation>
    <scope>NUCLEOTIDE SEQUENCE</scope>
    <source>
        <strain evidence="2">CBS 262.69</strain>
    </source>
</reference>
<feature type="region of interest" description="Disordered" evidence="1">
    <location>
        <begin position="220"/>
        <end position="247"/>
    </location>
</feature>
<gene>
    <name evidence="2" type="ORF">EJ06DRAFT_558071</name>
</gene>
<evidence type="ECO:0000313" key="2">
    <source>
        <dbReference type="EMBL" id="KAF2398906.1"/>
    </source>
</evidence>
<feature type="region of interest" description="Disordered" evidence="1">
    <location>
        <begin position="102"/>
        <end position="139"/>
    </location>
</feature>
<organism evidence="2 3">
    <name type="scientific">Trichodelitschia bisporula</name>
    <dbReference type="NCBI Taxonomy" id="703511"/>
    <lineage>
        <taxon>Eukaryota</taxon>
        <taxon>Fungi</taxon>
        <taxon>Dikarya</taxon>
        <taxon>Ascomycota</taxon>
        <taxon>Pezizomycotina</taxon>
        <taxon>Dothideomycetes</taxon>
        <taxon>Dothideomycetes incertae sedis</taxon>
        <taxon>Phaeotrichales</taxon>
        <taxon>Phaeotrichaceae</taxon>
        <taxon>Trichodelitschia</taxon>
    </lineage>
</organism>
<feature type="compositionally biased region" description="Basic and acidic residues" evidence="1">
    <location>
        <begin position="322"/>
        <end position="331"/>
    </location>
</feature>
<dbReference type="AlphaFoldDB" id="A0A6G1HSR7"/>
<protein>
    <submittedName>
        <fullName evidence="2">Uncharacterized protein</fullName>
    </submittedName>
</protein>
<sequence length="338" mass="37719">MLLSMARPHTPFRPTFSNHILNIGSTPGRPRFPIDEPGHTEVNLNRYQMRPLSPSTMEEINEAIETADSEAAAREDAIISATGAALALVDSEDFPYKHLKKVRQRQRQRSEVKQSGAAAAPYPSPPGSSPPIVRKSTDSHSIIQAPCPRVAFSARHAHGEPAPSSMVYTFNDGRTTRSRMDLRQHRAMEPSPSYSSIFQHLSSDCPDVSLDVLSFDIGRGNSTSSSSSPPTAQKNSGEPMRNDSNRSVHWDMKKIVYRYQEPGLAERTKTGVKIICRKVGRKVKAMNKQVKKQIKKLQKPKKPSEYSFTVNRPGNGPPPWDPVRREHRWPDAHLTTIA</sequence>